<dbReference type="AlphaFoldDB" id="A0AA39VY39"/>
<reference evidence="2" key="2">
    <citation type="submission" date="2023-06" db="EMBL/GenBank/DDBJ databases">
        <authorList>
            <person name="Swenson N.G."/>
            <person name="Wegrzyn J.L."/>
            <person name="Mcevoy S.L."/>
        </authorList>
    </citation>
    <scope>NUCLEOTIDE SEQUENCE</scope>
    <source>
        <strain evidence="2">NS2018</strain>
        <tissue evidence="2">Leaf</tissue>
    </source>
</reference>
<sequence length="146" mass="16402">MGCLLACDPGLSCELVKNYISPTNACPSHYVGVLLGEPTPKPNLNINRWKRSLRCLYNQVCSSIFNPFEVRFWILEGAAPEFTEPMELVDPVWAESNWNTIGLRVYIIQDATYDCFVLLGGIAVTILAYLAILLTRSFITKALKRD</sequence>
<dbReference type="Proteomes" id="UP001168877">
    <property type="component" value="Unassembled WGS sequence"/>
</dbReference>
<dbReference type="PANTHER" id="PTHR21092:SF0">
    <property type="entry name" value="NICASTRIN"/>
    <property type="match status" value="1"/>
</dbReference>
<keyword evidence="1" id="KW-0812">Transmembrane</keyword>
<dbReference type="GO" id="GO:0005886">
    <property type="term" value="C:plasma membrane"/>
    <property type="evidence" value="ECO:0007669"/>
    <property type="project" value="TreeGrafter"/>
</dbReference>
<evidence type="ECO:0000256" key="1">
    <source>
        <dbReference type="SAM" id="Phobius"/>
    </source>
</evidence>
<keyword evidence="1" id="KW-0472">Membrane</keyword>
<proteinExistence type="predicted"/>
<organism evidence="2 3">
    <name type="scientific">Acer saccharum</name>
    <name type="common">Sugar maple</name>
    <dbReference type="NCBI Taxonomy" id="4024"/>
    <lineage>
        <taxon>Eukaryota</taxon>
        <taxon>Viridiplantae</taxon>
        <taxon>Streptophyta</taxon>
        <taxon>Embryophyta</taxon>
        <taxon>Tracheophyta</taxon>
        <taxon>Spermatophyta</taxon>
        <taxon>Magnoliopsida</taxon>
        <taxon>eudicotyledons</taxon>
        <taxon>Gunneridae</taxon>
        <taxon>Pentapetalae</taxon>
        <taxon>rosids</taxon>
        <taxon>malvids</taxon>
        <taxon>Sapindales</taxon>
        <taxon>Sapindaceae</taxon>
        <taxon>Hippocastanoideae</taxon>
        <taxon>Acereae</taxon>
        <taxon>Acer</taxon>
    </lineage>
</organism>
<gene>
    <name evidence="2" type="ORF">LWI29_023802</name>
</gene>
<keyword evidence="1" id="KW-1133">Transmembrane helix</keyword>
<dbReference type="GO" id="GO:0016485">
    <property type="term" value="P:protein processing"/>
    <property type="evidence" value="ECO:0007669"/>
    <property type="project" value="InterPro"/>
</dbReference>
<keyword evidence="3" id="KW-1185">Reference proteome</keyword>
<accession>A0AA39VY39</accession>
<protein>
    <recommendedName>
        <fullName evidence="4">Nicastrin</fullName>
    </recommendedName>
</protein>
<dbReference type="EMBL" id="JAUESC010000004">
    <property type="protein sequence ID" value="KAK0597297.1"/>
    <property type="molecule type" value="Genomic_DNA"/>
</dbReference>
<evidence type="ECO:0000313" key="3">
    <source>
        <dbReference type="Proteomes" id="UP001168877"/>
    </source>
</evidence>
<comment type="caution">
    <text evidence="2">The sequence shown here is derived from an EMBL/GenBank/DDBJ whole genome shotgun (WGS) entry which is preliminary data.</text>
</comment>
<name>A0AA39VY39_ACESA</name>
<reference evidence="2" key="1">
    <citation type="journal article" date="2022" name="Plant J.">
        <title>Strategies of tolerance reflected in two North American maple genomes.</title>
        <authorList>
            <person name="McEvoy S.L."/>
            <person name="Sezen U.U."/>
            <person name="Trouern-Trend A."/>
            <person name="McMahon S.M."/>
            <person name="Schaberg P.G."/>
            <person name="Yang J."/>
            <person name="Wegrzyn J.L."/>
            <person name="Swenson N.G."/>
        </authorList>
    </citation>
    <scope>NUCLEOTIDE SEQUENCE</scope>
    <source>
        <strain evidence="2">NS2018</strain>
    </source>
</reference>
<dbReference type="InterPro" id="IPR008710">
    <property type="entry name" value="Nicastrin"/>
</dbReference>
<dbReference type="PANTHER" id="PTHR21092">
    <property type="entry name" value="NICASTRIN"/>
    <property type="match status" value="1"/>
</dbReference>
<evidence type="ECO:0008006" key="4">
    <source>
        <dbReference type="Google" id="ProtNLM"/>
    </source>
</evidence>
<evidence type="ECO:0000313" key="2">
    <source>
        <dbReference type="EMBL" id="KAK0597297.1"/>
    </source>
</evidence>
<feature type="transmembrane region" description="Helical" evidence="1">
    <location>
        <begin position="116"/>
        <end position="135"/>
    </location>
</feature>